<name>A0A2M4D785_ANODA</name>
<evidence type="ECO:0000256" key="1">
    <source>
        <dbReference type="SAM" id="Phobius"/>
    </source>
</evidence>
<keyword evidence="2" id="KW-0732">Signal</keyword>
<sequence>MIVLLLLLLLLGNHFGDTFAYLCVCVCHHYDDDGPFSRIPRRDGGLLQCKELAKSPRLKTSGQRRILHACMQPPLQRWQEDPPVDAQETKKKQMIMMMMMHFHYLPSFSLDYGIQRTSLRRSFFLLSLVTFILVFVSPFFCFLNPSPTIDGLRCGSLLLLLLMMVGRLASNETLGLDGFATINHQQIMICNIPPLSGGVGME</sequence>
<feature type="chain" id="PRO_5014895510" description="Secreted protein" evidence="2">
    <location>
        <begin position="21"/>
        <end position="202"/>
    </location>
</feature>
<keyword evidence="1" id="KW-0472">Membrane</keyword>
<feature type="transmembrane region" description="Helical" evidence="1">
    <location>
        <begin position="123"/>
        <end position="143"/>
    </location>
</feature>
<keyword evidence="1" id="KW-0812">Transmembrane</keyword>
<accession>A0A2M4D785</accession>
<evidence type="ECO:0000313" key="3">
    <source>
        <dbReference type="EMBL" id="MBW73396.1"/>
    </source>
</evidence>
<feature type="signal peptide" evidence="2">
    <location>
        <begin position="1"/>
        <end position="20"/>
    </location>
</feature>
<reference evidence="3" key="1">
    <citation type="submission" date="2018-01" db="EMBL/GenBank/DDBJ databases">
        <title>An insight into the sialome of Amazonian anophelines.</title>
        <authorList>
            <person name="Ribeiro J.M."/>
            <person name="Scarpassa V."/>
            <person name="Calvo E."/>
        </authorList>
    </citation>
    <scope>NUCLEOTIDE SEQUENCE</scope>
</reference>
<feature type="transmembrane region" description="Helical" evidence="1">
    <location>
        <begin position="150"/>
        <end position="169"/>
    </location>
</feature>
<evidence type="ECO:0000256" key="2">
    <source>
        <dbReference type="SAM" id="SignalP"/>
    </source>
</evidence>
<evidence type="ECO:0008006" key="4">
    <source>
        <dbReference type="Google" id="ProtNLM"/>
    </source>
</evidence>
<keyword evidence="1" id="KW-1133">Transmembrane helix</keyword>
<dbReference type="AlphaFoldDB" id="A0A2M4D785"/>
<organism evidence="3">
    <name type="scientific">Anopheles darlingi</name>
    <name type="common">Mosquito</name>
    <dbReference type="NCBI Taxonomy" id="43151"/>
    <lineage>
        <taxon>Eukaryota</taxon>
        <taxon>Metazoa</taxon>
        <taxon>Ecdysozoa</taxon>
        <taxon>Arthropoda</taxon>
        <taxon>Hexapoda</taxon>
        <taxon>Insecta</taxon>
        <taxon>Pterygota</taxon>
        <taxon>Neoptera</taxon>
        <taxon>Endopterygota</taxon>
        <taxon>Diptera</taxon>
        <taxon>Nematocera</taxon>
        <taxon>Culicoidea</taxon>
        <taxon>Culicidae</taxon>
        <taxon>Anophelinae</taxon>
        <taxon>Anopheles</taxon>
    </lineage>
</organism>
<proteinExistence type="predicted"/>
<protein>
    <recommendedName>
        <fullName evidence="4">Secreted protein</fullName>
    </recommendedName>
</protein>
<dbReference type="EMBL" id="GGFL01009218">
    <property type="protein sequence ID" value="MBW73396.1"/>
    <property type="molecule type" value="Transcribed_RNA"/>
</dbReference>